<keyword evidence="7 11" id="KW-0548">Nucleotidyltransferase</keyword>
<reference evidence="11 12" key="1">
    <citation type="journal article" date="2016" name="Nat. Commun.">
        <title>Thousands of microbial genomes shed light on interconnected biogeochemical processes in an aquifer system.</title>
        <authorList>
            <person name="Anantharaman K."/>
            <person name="Brown C.T."/>
            <person name="Hug L.A."/>
            <person name="Sharon I."/>
            <person name="Castelle C.J."/>
            <person name="Probst A.J."/>
            <person name="Thomas B.C."/>
            <person name="Singh A."/>
            <person name="Wilkins M.J."/>
            <person name="Karaoz U."/>
            <person name="Brodie E.L."/>
            <person name="Williams K.H."/>
            <person name="Hubbard S.S."/>
            <person name="Banfield J.F."/>
        </authorList>
    </citation>
    <scope>NUCLEOTIDE SEQUENCE [LARGE SCALE GENOMIC DNA]</scope>
    <source>
        <strain evidence="12">RIFCSPLOWO2_12_FULL_64_10</strain>
    </source>
</reference>
<dbReference type="SUPFAM" id="SSF69765">
    <property type="entry name" value="IpsF-like"/>
    <property type="match status" value="1"/>
</dbReference>
<comment type="similarity">
    <text evidence="3">Belongs to the IspD/TarI cytidylyltransferase family. IspD subfamily.</text>
</comment>
<organism evidence="11 12">
    <name type="scientific">Handelsmanbacteria sp. (strain RIFCSPLOWO2_12_FULL_64_10)</name>
    <dbReference type="NCBI Taxonomy" id="1817868"/>
    <lineage>
        <taxon>Bacteria</taxon>
        <taxon>Candidatus Handelsmaniibacteriota</taxon>
    </lineage>
</organism>
<dbReference type="AlphaFoldDB" id="A0A1F6CVW6"/>
<evidence type="ECO:0000256" key="8">
    <source>
        <dbReference type="ARBA" id="ARBA00023229"/>
    </source>
</evidence>
<feature type="non-terminal residue" evidence="11">
    <location>
        <position position="279"/>
    </location>
</feature>
<evidence type="ECO:0000313" key="12">
    <source>
        <dbReference type="Proteomes" id="UP000178606"/>
    </source>
</evidence>
<keyword evidence="8" id="KW-0414">Isoprene biosynthesis</keyword>
<dbReference type="Pfam" id="PF01128">
    <property type="entry name" value="IspD"/>
    <property type="match status" value="1"/>
</dbReference>
<dbReference type="PANTHER" id="PTHR32125">
    <property type="entry name" value="2-C-METHYL-D-ERYTHRITOL 4-PHOSPHATE CYTIDYLYLTRANSFERASE, CHLOROPLASTIC"/>
    <property type="match status" value="1"/>
</dbReference>
<dbReference type="NCBIfam" id="TIGR00453">
    <property type="entry name" value="ispD"/>
    <property type="match status" value="1"/>
</dbReference>
<dbReference type="GO" id="GO:0016114">
    <property type="term" value="P:terpenoid biosynthetic process"/>
    <property type="evidence" value="ECO:0007669"/>
    <property type="project" value="InterPro"/>
</dbReference>
<dbReference type="EMBL" id="MFKF01000123">
    <property type="protein sequence ID" value="OGG53309.1"/>
    <property type="molecule type" value="Genomic_DNA"/>
</dbReference>
<dbReference type="EC" id="2.7.7.60" evidence="4"/>
<dbReference type="GO" id="GO:0050518">
    <property type="term" value="F:2-C-methyl-D-erythritol 4-phosphate cytidylyltransferase activity"/>
    <property type="evidence" value="ECO:0007669"/>
    <property type="project" value="UniProtKB-EC"/>
</dbReference>
<dbReference type="InterPro" id="IPR001228">
    <property type="entry name" value="IspD"/>
</dbReference>
<comment type="caution">
    <text evidence="11">The sequence shown here is derived from an EMBL/GenBank/DDBJ whole genome shotgun (WGS) entry which is preliminary data.</text>
</comment>
<comment type="pathway">
    <text evidence="2">Isoprenoid biosynthesis; isopentenyl diphosphate biosynthesis via DXP pathway; isopentenyl diphosphate from 1-deoxy-D-xylulose 5-phosphate: step 2/6.</text>
</comment>
<gene>
    <name evidence="11" type="ORF">A3F84_24955</name>
</gene>
<protein>
    <recommendedName>
        <fullName evidence="5">2-C-methyl-D-erythritol 4-phosphate cytidylyltransferase</fullName>
        <ecNumber evidence="4">2.7.7.60</ecNumber>
    </recommendedName>
</protein>
<sequence>MSVFAIIPAAGAGRRMGKATPKLLLTLGGRPVLAHTLSAFEKASLVEGVVVVASESTLDACRREVVERFGLRKVSALVVGGAERQDSVRAGLKAVRGRAEIVVVHDGARPFVTPGLIDASVAQCRSSGGVVVAVPVKDTVKVAADGRVMETLDRSKLWAAQTPQTFPFDLLWDAHNRALAEGFRGTDEASLVERAGGAVTLLEGSYDNIKITTPEDMALGEMILRRGSEGGLRVGYGYDAHRLVAGRRLVLGGVEIPFEKGLLGHSDADVLSHAVADAA</sequence>
<dbReference type="Proteomes" id="UP000178606">
    <property type="component" value="Unassembled WGS sequence"/>
</dbReference>
<name>A0A1F6CVW6_HANXR</name>
<evidence type="ECO:0000256" key="5">
    <source>
        <dbReference type="ARBA" id="ARBA00019056"/>
    </source>
</evidence>
<dbReference type="InterPro" id="IPR036571">
    <property type="entry name" value="MECDP_synthase_sf"/>
</dbReference>
<dbReference type="Gene3D" id="3.90.550.10">
    <property type="entry name" value="Spore Coat Polysaccharide Biosynthesis Protein SpsA, Chain A"/>
    <property type="match status" value="1"/>
</dbReference>
<feature type="domain" description="2-C-methyl-D-erythritol 2,4-cyclodiphosphate synthase" evidence="10">
    <location>
        <begin position="232"/>
        <end position="278"/>
    </location>
</feature>
<dbReference type="InterPro" id="IPR029044">
    <property type="entry name" value="Nucleotide-diphossugar_trans"/>
</dbReference>
<evidence type="ECO:0000256" key="2">
    <source>
        <dbReference type="ARBA" id="ARBA00004787"/>
    </source>
</evidence>
<evidence type="ECO:0000256" key="6">
    <source>
        <dbReference type="ARBA" id="ARBA00022679"/>
    </source>
</evidence>
<dbReference type="UniPathway" id="UPA00056">
    <property type="reaction ID" value="UER00093"/>
</dbReference>
<proteinExistence type="inferred from homology"/>
<dbReference type="Pfam" id="PF02542">
    <property type="entry name" value="YgbB"/>
    <property type="match status" value="1"/>
</dbReference>
<dbReference type="PROSITE" id="PS01295">
    <property type="entry name" value="ISPD"/>
    <property type="match status" value="1"/>
</dbReference>
<dbReference type="SUPFAM" id="SSF53448">
    <property type="entry name" value="Nucleotide-diphospho-sugar transferases"/>
    <property type="match status" value="1"/>
</dbReference>
<evidence type="ECO:0000256" key="7">
    <source>
        <dbReference type="ARBA" id="ARBA00022695"/>
    </source>
</evidence>
<evidence type="ECO:0000259" key="10">
    <source>
        <dbReference type="Pfam" id="PF02542"/>
    </source>
</evidence>
<dbReference type="Gene3D" id="3.30.1330.50">
    <property type="entry name" value="2-C-methyl-D-erythritol 2,4-cyclodiphosphate synthase"/>
    <property type="match status" value="1"/>
</dbReference>
<evidence type="ECO:0000256" key="4">
    <source>
        <dbReference type="ARBA" id="ARBA00012526"/>
    </source>
</evidence>
<dbReference type="CDD" id="cd02516">
    <property type="entry name" value="CDP-ME_synthetase"/>
    <property type="match status" value="1"/>
</dbReference>
<dbReference type="HAMAP" id="MF_00108">
    <property type="entry name" value="IspD"/>
    <property type="match status" value="1"/>
</dbReference>
<dbReference type="GO" id="GO:0019288">
    <property type="term" value="P:isopentenyl diphosphate biosynthetic process, methylerythritol 4-phosphate pathway"/>
    <property type="evidence" value="ECO:0007669"/>
    <property type="project" value="UniProtKB-UniPathway"/>
</dbReference>
<evidence type="ECO:0000313" key="11">
    <source>
        <dbReference type="EMBL" id="OGG53309.1"/>
    </source>
</evidence>
<evidence type="ECO:0000256" key="3">
    <source>
        <dbReference type="ARBA" id="ARBA00009789"/>
    </source>
</evidence>
<evidence type="ECO:0000256" key="9">
    <source>
        <dbReference type="ARBA" id="ARBA00023268"/>
    </source>
</evidence>
<dbReference type="FunFam" id="3.90.550.10:FF:000003">
    <property type="entry name" value="2-C-methyl-D-erythritol 4-phosphate cytidylyltransferase"/>
    <property type="match status" value="1"/>
</dbReference>
<dbReference type="InterPro" id="IPR018294">
    <property type="entry name" value="ISPD_synthase_CS"/>
</dbReference>
<keyword evidence="6 11" id="KW-0808">Transferase</keyword>
<evidence type="ECO:0000256" key="1">
    <source>
        <dbReference type="ARBA" id="ARBA00001282"/>
    </source>
</evidence>
<comment type="catalytic activity">
    <reaction evidence="1">
        <text>2-C-methyl-D-erythritol 4-phosphate + CTP + H(+) = 4-CDP-2-C-methyl-D-erythritol + diphosphate</text>
        <dbReference type="Rhea" id="RHEA:13429"/>
        <dbReference type="ChEBI" id="CHEBI:15378"/>
        <dbReference type="ChEBI" id="CHEBI:33019"/>
        <dbReference type="ChEBI" id="CHEBI:37563"/>
        <dbReference type="ChEBI" id="CHEBI:57823"/>
        <dbReference type="ChEBI" id="CHEBI:58262"/>
        <dbReference type="EC" id="2.7.7.60"/>
    </reaction>
</comment>
<accession>A0A1F6CVW6</accession>
<dbReference type="InterPro" id="IPR050088">
    <property type="entry name" value="IspD/TarI_cytidylyltransf_bact"/>
</dbReference>
<dbReference type="InterPro" id="IPR003526">
    <property type="entry name" value="MECDP_synthase"/>
</dbReference>
<dbReference type="PANTHER" id="PTHR32125:SF4">
    <property type="entry name" value="2-C-METHYL-D-ERYTHRITOL 4-PHOSPHATE CYTIDYLYLTRANSFERASE, CHLOROPLASTIC"/>
    <property type="match status" value="1"/>
</dbReference>
<dbReference type="InterPro" id="IPR034683">
    <property type="entry name" value="IspD/TarI"/>
</dbReference>
<dbReference type="GO" id="GO:0008685">
    <property type="term" value="F:2-C-methyl-D-erythritol 2,4-cyclodiphosphate synthase activity"/>
    <property type="evidence" value="ECO:0007669"/>
    <property type="project" value="InterPro"/>
</dbReference>
<keyword evidence="9" id="KW-0511">Multifunctional enzyme</keyword>